<comment type="caution">
    <text evidence="2">The sequence shown here is derived from an EMBL/GenBank/DDBJ whole genome shotgun (WGS) entry which is preliminary data.</text>
</comment>
<dbReference type="InterPro" id="IPR016181">
    <property type="entry name" value="Acyl_CoA_acyltransferase"/>
</dbReference>
<organism evidence="2 3">
    <name type="scientific">Amycolatopsis eburnea</name>
    <dbReference type="NCBI Taxonomy" id="2267691"/>
    <lineage>
        <taxon>Bacteria</taxon>
        <taxon>Bacillati</taxon>
        <taxon>Actinomycetota</taxon>
        <taxon>Actinomycetes</taxon>
        <taxon>Pseudonocardiales</taxon>
        <taxon>Pseudonocardiaceae</taxon>
        <taxon>Amycolatopsis</taxon>
    </lineage>
</organism>
<dbReference type="EMBL" id="RSEC01000061">
    <property type="protein sequence ID" value="RSD09473.1"/>
    <property type="molecule type" value="Genomic_DNA"/>
</dbReference>
<gene>
    <name evidence="2" type="ORF">EIY87_41310</name>
</gene>
<dbReference type="Gene3D" id="3.40.630.30">
    <property type="match status" value="1"/>
</dbReference>
<dbReference type="Proteomes" id="UP000267081">
    <property type="component" value="Unassembled WGS sequence"/>
</dbReference>
<reference evidence="2 3" key="1">
    <citation type="submission" date="2018-12" db="EMBL/GenBank/DDBJ databases">
        <title>Amycolatopsis eburnea sp. nov. actinomycete associate with arbuscular mycorrhiza fungal spore.</title>
        <authorList>
            <person name="Lumyong S."/>
            <person name="Chaiya L."/>
        </authorList>
    </citation>
    <scope>NUCLEOTIDE SEQUENCE [LARGE SCALE GENOMIC DNA]</scope>
    <source>
        <strain evidence="2 3">GLM-1</strain>
    </source>
</reference>
<dbReference type="GO" id="GO:0016747">
    <property type="term" value="F:acyltransferase activity, transferring groups other than amino-acyl groups"/>
    <property type="evidence" value="ECO:0007669"/>
    <property type="project" value="InterPro"/>
</dbReference>
<feature type="domain" description="N-acetyltransferase" evidence="1">
    <location>
        <begin position="1"/>
        <end position="156"/>
    </location>
</feature>
<keyword evidence="2" id="KW-0808">Transferase</keyword>
<dbReference type="InterPro" id="IPR000182">
    <property type="entry name" value="GNAT_dom"/>
</dbReference>
<proteinExistence type="predicted"/>
<sequence>MPDWTGFAELYHEVYREPPYRESAADAARFREALAGHAELPGFALETVHSGGELAGFAYGVAREAGWWPSLAAGDPPSWLAGSPLFYVYEFAVRPGLRGRGHGRAMLDRLLGARTEPAAVLAATTAAPAHALYRRWGWTVVAPVKTGASELLARPL</sequence>
<keyword evidence="3" id="KW-1185">Reference proteome</keyword>
<evidence type="ECO:0000259" key="1">
    <source>
        <dbReference type="PROSITE" id="PS51186"/>
    </source>
</evidence>
<dbReference type="AlphaFoldDB" id="A0A427SXY7"/>
<name>A0A427SXY7_9PSEU</name>
<dbReference type="SUPFAM" id="SSF55729">
    <property type="entry name" value="Acyl-CoA N-acyltransferases (Nat)"/>
    <property type="match status" value="1"/>
</dbReference>
<protein>
    <submittedName>
        <fullName evidence="2">GNAT family N-acetyltransferase</fullName>
    </submittedName>
</protein>
<evidence type="ECO:0000313" key="3">
    <source>
        <dbReference type="Proteomes" id="UP000267081"/>
    </source>
</evidence>
<dbReference type="OrthoDB" id="3627466at2"/>
<evidence type="ECO:0000313" key="2">
    <source>
        <dbReference type="EMBL" id="RSD09473.1"/>
    </source>
</evidence>
<accession>A0A427SXY7</accession>
<dbReference type="RefSeq" id="WP_125315408.1">
    <property type="nucleotide sequence ID" value="NZ_RSEC01000061.1"/>
</dbReference>
<dbReference type="Pfam" id="PF00583">
    <property type="entry name" value="Acetyltransf_1"/>
    <property type="match status" value="1"/>
</dbReference>
<dbReference type="PROSITE" id="PS51186">
    <property type="entry name" value="GNAT"/>
    <property type="match status" value="1"/>
</dbReference>